<organism evidence="10 11">
    <name type="scientific">Allomyces macrogynus (strain ATCC 38327)</name>
    <name type="common">Allomyces javanicus var. macrogynus</name>
    <dbReference type="NCBI Taxonomy" id="578462"/>
    <lineage>
        <taxon>Eukaryota</taxon>
        <taxon>Fungi</taxon>
        <taxon>Fungi incertae sedis</taxon>
        <taxon>Blastocladiomycota</taxon>
        <taxon>Blastocladiomycetes</taxon>
        <taxon>Blastocladiales</taxon>
        <taxon>Blastocladiaceae</taxon>
        <taxon>Allomyces</taxon>
    </lineage>
</organism>
<reference evidence="11" key="2">
    <citation type="submission" date="2009-11" db="EMBL/GenBank/DDBJ databases">
        <title>The Genome Sequence of Allomyces macrogynus strain ATCC 38327.</title>
        <authorList>
            <consortium name="The Broad Institute Genome Sequencing Platform"/>
            <person name="Russ C."/>
            <person name="Cuomo C."/>
            <person name="Shea T."/>
            <person name="Young S.K."/>
            <person name="Zeng Q."/>
            <person name="Koehrsen M."/>
            <person name="Haas B."/>
            <person name="Borodovsky M."/>
            <person name="Guigo R."/>
            <person name="Alvarado L."/>
            <person name="Berlin A."/>
            <person name="Borenstein D."/>
            <person name="Chen Z."/>
            <person name="Engels R."/>
            <person name="Freedman E."/>
            <person name="Gellesch M."/>
            <person name="Goldberg J."/>
            <person name="Griggs A."/>
            <person name="Gujja S."/>
            <person name="Heiman D."/>
            <person name="Hepburn T."/>
            <person name="Howarth C."/>
            <person name="Jen D."/>
            <person name="Larson L."/>
            <person name="Lewis B."/>
            <person name="Mehta T."/>
            <person name="Park D."/>
            <person name="Pearson M."/>
            <person name="Roberts A."/>
            <person name="Saif S."/>
            <person name="Shenoy N."/>
            <person name="Sisk P."/>
            <person name="Stolte C."/>
            <person name="Sykes S."/>
            <person name="Walk T."/>
            <person name="White J."/>
            <person name="Yandava C."/>
            <person name="Burger G."/>
            <person name="Gray M.W."/>
            <person name="Holland P.W.H."/>
            <person name="King N."/>
            <person name="Lang F.B.F."/>
            <person name="Roger A.J."/>
            <person name="Ruiz-Trillo I."/>
            <person name="Lander E."/>
            <person name="Nusbaum C."/>
        </authorList>
    </citation>
    <scope>NUCLEOTIDE SEQUENCE [LARGE SCALE GENOMIC DNA]</scope>
    <source>
        <strain evidence="11">ATCC 38327</strain>
    </source>
</reference>
<dbReference type="eggNOG" id="ENOG502RZS9">
    <property type="taxonomic scope" value="Eukaryota"/>
</dbReference>
<keyword evidence="6" id="KW-0406">Ion transport</keyword>
<proteinExistence type="predicted"/>
<evidence type="ECO:0000256" key="6">
    <source>
        <dbReference type="ARBA" id="ARBA00023065"/>
    </source>
</evidence>
<evidence type="ECO:0000256" key="2">
    <source>
        <dbReference type="ARBA" id="ARBA00022448"/>
    </source>
</evidence>
<feature type="region of interest" description="Disordered" evidence="8">
    <location>
        <begin position="529"/>
        <end position="553"/>
    </location>
</feature>
<evidence type="ECO:0000256" key="5">
    <source>
        <dbReference type="ARBA" id="ARBA00022989"/>
    </source>
</evidence>
<dbReference type="AlphaFoldDB" id="A0A0L0S2V9"/>
<keyword evidence="11" id="KW-1185">Reference proteome</keyword>
<comment type="subcellular location">
    <subcellularLocation>
        <location evidence="1">Cell membrane</location>
        <topology evidence="1">Multi-pass membrane protein</topology>
    </subcellularLocation>
</comment>
<evidence type="ECO:0000256" key="7">
    <source>
        <dbReference type="ARBA" id="ARBA00023136"/>
    </source>
</evidence>
<feature type="region of interest" description="Disordered" evidence="8">
    <location>
        <begin position="311"/>
        <end position="333"/>
    </location>
</feature>
<evidence type="ECO:0000256" key="8">
    <source>
        <dbReference type="SAM" id="MobiDB-lite"/>
    </source>
</evidence>
<sequence length="553" mass="60225">MTNGLYQHLQSGRSLAPPSPSPQPRNSTSSSTHRAIPTSPLASTAVMSMPSSRRNSSTPVPLADMRQNSSIMGSGSNLMSPTSVAAPSTLLNNKHSSSTAAAPKPRRAGVNIEPKINLKENIFGRPDAFHWHGSVIPRIALPVIIFTLWNLIVWVVDKYAMPKSTLALPATFITIISLVLSLLLVFRTNSSYERYNEGRKLWGTLIVSCRNLSRIIWVGIAANSVIVLPEKRAALKLVLAFFMAVRNHVRAEYGLKDEHGNWREDLVRLIPVKKREQLQQREEDRIGGPLSPLAEASLDAELAPAPAAAATTTSHQLGLSGSDALHHRRPTAEEEAVLADQQLPYGAAAPGYSTETGNLPVDISHLLSAYIIKQRKLDRIDVPQFGSMVGTISTMIDCLTNIERIATSPVPLAYRVHLKQILYVYLLLLPFQIIASFGAMSILVTFLASFTLLGVESIGAEIEFPFGLDLNDLPLDRFVRDMSDEITAIINTEPVSLADWELTKPFHPNSAMLMRASYGTLPARARQLGDRNGSVSGSSSHSAPGTARLAMVS</sequence>
<evidence type="ECO:0008006" key="12">
    <source>
        <dbReference type="Google" id="ProtNLM"/>
    </source>
</evidence>
<feature type="transmembrane region" description="Helical" evidence="9">
    <location>
        <begin position="135"/>
        <end position="154"/>
    </location>
</feature>
<gene>
    <name evidence="10" type="ORF">AMAG_02638</name>
</gene>
<keyword evidence="2" id="KW-0813">Transport</keyword>
<feature type="compositionally biased region" description="Polar residues" evidence="8">
    <location>
        <begin position="1"/>
        <end position="13"/>
    </location>
</feature>
<dbReference type="PANTHER" id="PTHR33281:SF19">
    <property type="entry name" value="VOLTAGE-DEPENDENT ANION CHANNEL-FORMING PROTEIN YNEE"/>
    <property type="match status" value="1"/>
</dbReference>
<keyword evidence="4 9" id="KW-0812">Transmembrane</keyword>
<feature type="transmembrane region" description="Helical" evidence="9">
    <location>
        <begin position="422"/>
        <end position="448"/>
    </location>
</feature>
<evidence type="ECO:0000256" key="4">
    <source>
        <dbReference type="ARBA" id="ARBA00022692"/>
    </source>
</evidence>
<dbReference type="PANTHER" id="PTHR33281">
    <property type="entry name" value="UPF0187 PROTEIN YNEE"/>
    <property type="match status" value="1"/>
</dbReference>
<dbReference type="EMBL" id="GG745331">
    <property type="protein sequence ID" value="KNE56868.1"/>
    <property type="molecule type" value="Genomic_DNA"/>
</dbReference>
<feature type="compositionally biased region" description="Polar residues" evidence="8">
    <location>
        <begin position="40"/>
        <end position="59"/>
    </location>
</feature>
<dbReference type="VEuPathDB" id="FungiDB:AMAG_02638"/>
<dbReference type="Pfam" id="PF25539">
    <property type="entry name" value="Bestrophin_2"/>
    <property type="match status" value="2"/>
</dbReference>
<dbReference type="GO" id="GO:0005886">
    <property type="term" value="C:plasma membrane"/>
    <property type="evidence" value="ECO:0007669"/>
    <property type="project" value="UniProtKB-SubCell"/>
</dbReference>
<feature type="compositionally biased region" description="Low complexity" evidence="8">
    <location>
        <begin position="533"/>
        <end position="542"/>
    </location>
</feature>
<dbReference type="GO" id="GO:0005254">
    <property type="term" value="F:chloride channel activity"/>
    <property type="evidence" value="ECO:0007669"/>
    <property type="project" value="InterPro"/>
</dbReference>
<evidence type="ECO:0000256" key="3">
    <source>
        <dbReference type="ARBA" id="ARBA00022475"/>
    </source>
</evidence>
<evidence type="ECO:0000256" key="1">
    <source>
        <dbReference type="ARBA" id="ARBA00004651"/>
    </source>
</evidence>
<evidence type="ECO:0000313" key="11">
    <source>
        <dbReference type="Proteomes" id="UP000054350"/>
    </source>
</evidence>
<keyword evidence="3" id="KW-1003">Cell membrane</keyword>
<dbReference type="InterPro" id="IPR044669">
    <property type="entry name" value="YneE/VCCN1/2-like"/>
</dbReference>
<feature type="transmembrane region" description="Helical" evidence="9">
    <location>
        <begin position="166"/>
        <end position="186"/>
    </location>
</feature>
<protein>
    <recommendedName>
        <fullName evidence="12">Bestrophin, RFP-TM, chloride channel</fullName>
    </recommendedName>
</protein>
<dbReference type="Proteomes" id="UP000054350">
    <property type="component" value="Unassembled WGS sequence"/>
</dbReference>
<accession>A0A0L0S2V9</accession>
<dbReference type="OrthoDB" id="1368at2759"/>
<evidence type="ECO:0000256" key="9">
    <source>
        <dbReference type="SAM" id="Phobius"/>
    </source>
</evidence>
<name>A0A0L0S2V9_ALLM3</name>
<feature type="region of interest" description="Disordered" evidence="8">
    <location>
        <begin position="1"/>
        <end position="106"/>
    </location>
</feature>
<reference evidence="10 11" key="1">
    <citation type="submission" date="2009-11" db="EMBL/GenBank/DDBJ databases">
        <title>Annotation of Allomyces macrogynus ATCC 38327.</title>
        <authorList>
            <consortium name="The Broad Institute Genome Sequencing Platform"/>
            <person name="Russ C."/>
            <person name="Cuomo C."/>
            <person name="Burger G."/>
            <person name="Gray M.W."/>
            <person name="Holland P.W.H."/>
            <person name="King N."/>
            <person name="Lang F.B.F."/>
            <person name="Roger A.J."/>
            <person name="Ruiz-Trillo I."/>
            <person name="Young S.K."/>
            <person name="Zeng Q."/>
            <person name="Gargeya S."/>
            <person name="Fitzgerald M."/>
            <person name="Haas B."/>
            <person name="Abouelleil A."/>
            <person name="Alvarado L."/>
            <person name="Arachchi H.M."/>
            <person name="Berlin A."/>
            <person name="Chapman S.B."/>
            <person name="Gearin G."/>
            <person name="Goldberg J."/>
            <person name="Griggs A."/>
            <person name="Gujja S."/>
            <person name="Hansen M."/>
            <person name="Heiman D."/>
            <person name="Howarth C."/>
            <person name="Larimer J."/>
            <person name="Lui A."/>
            <person name="MacDonald P.J.P."/>
            <person name="McCowen C."/>
            <person name="Montmayeur A."/>
            <person name="Murphy C."/>
            <person name="Neiman D."/>
            <person name="Pearson M."/>
            <person name="Priest M."/>
            <person name="Roberts A."/>
            <person name="Saif S."/>
            <person name="Shea T."/>
            <person name="Sisk P."/>
            <person name="Stolte C."/>
            <person name="Sykes S."/>
            <person name="Wortman J."/>
            <person name="Nusbaum C."/>
            <person name="Birren B."/>
        </authorList>
    </citation>
    <scope>NUCLEOTIDE SEQUENCE [LARGE SCALE GENOMIC DNA]</scope>
    <source>
        <strain evidence="10 11">ATCC 38327</strain>
    </source>
</reference>
<feature type="compositionally biased region" description="Polar residues" evidence="8">
    <location>
        <begin position="24"/>
        <end position="33"/>
    </location>
</feature>
<keyword evidence="5 9" id="KW-1133">Transmembrane helix</keyword>
<keyword evidence="7 9" id="KW-0472">Membrane</keyword>
<feature type="compositionally biased region" description="Polar residues" evidence="8">
    <location>
        <begin position="66"/>
        <end position="100"/>
    </location>
</feature>
<evidence type="ECO:0000313" key="10">
    <source>
        <dbReference type="EMBL" id="KNE56868.1"/>
    </source>
</evidence>
<dbReference type="STRING" id="578462.A0A0L0S2V9"/>